<accession>A0A9W8DV76</accession>
<evidence type="ECO:0000313" key="5">
    <source>
        <dbReference type="Proteomes" id="UP001150569"/>
    </source>
</evidence>
<protein>
    <recommendedName>
        <fullName evidence="3">PhoD-like phosphatase metallophosphatase domain-containing protein</fullName>
    </recommendedName>
</protein>
<sequence length="777" mass="85158">MATILERAYIGTSLLSLLLAYLFLRCIPAGFLLRCFGVCVLVLLVLQLRVYYLYYYGPGAVQLAAKQGAMKAPSVDRATGNSTARQTSETRAHRRNKGTTSAASPKLVQDCIASSVADSADTLVTPLSQVAFRSPRLRAAKSILTLLNLVAVTFVVDFAFVPYFFRPATDLVLLRTGALYPDGARLVLRAPQVAYIELWTAALPEADGVPLMTLYDRVLDPHAANNGAGNDDLDLTWALAANTTTSASDLSDHVTQIHLRGLTSDTPYVVRALRHFANRTAAETNRVVFRTAPAAPGDGSATASGVQFDFATGSCIKPNFPYVPLATSQIPGLRSVAQHPLAFMLFLGDFIYADVPHYFGSSVEDYRRLYRQVYADPDARAFVERVPTYHMYDDHEVVNNWHQGTHAPMGSALAAYQLYHGRGNPDPPSPGAFAGGLRGFATAFVSELRTLAQRALTAWQGAAGPTTPPADPARPVDKTGGDHRSAADADAPLSATSLPATYYAFDHGDVGFFVMDTRRYRSPNHQPDTVNKTMLGAEQKRELLDWLSAVNHTRAFKFIASSVPLASNWVLGDGPVDTWGGYLTERAEILRVVQTVPNVIFLSGDRHEAAVVRLGLPETVEAYRSMGRRQASTAVDDDPADADHRSHAAKADDDEDEELAAGVGHHDHDDHAAHQDLHATAVALYDAASIDERPIDFSTSPVNQFYFPLIQAFSMSTELDDAIYYRRVDNIKYAIFRVDTRSNPQQPTATYQLFTNEHDGRRPVYNFTVYGRPWQKV</sequence>
<dbReference type="Proteomes" id="UP001150569">
    <property type="component" value="Unassembled WGS sequence"/>
</dbReference>
<dbReference type="Gene3D" id="3.60.21.70">
    <property type="entry name" value="PhoD-like phosphatase"/>
    <property type="match status" value="1"/>
</dbReference>
<feature type="compositionally biased region" description="Polar residues" evidence="1">
    <location>
        <begin position="79"/>
        <end position="89"/>
    </location>
</feature>
<comment type="caution">
    <text evidence="4">The sequence shown here is derived from an EMBL/GenBank/DDBJ whole genome shotgun (WGS) entry which is preliminary data.</text>
</comment>
<dbReference type="OrthoDB" id="2100241at2759"/>
<evidence type="ECO:0000256" key="1">
    <source>
        <dbReference type="SAM" id="MobiDB-lite"/>
    </source>
</evidence>
<organism evidence="4 5">
    <name type="scientific">Tieghemiomyces parasiticus</name>
    <dbReference type="NCBI Taxonomy" id="78921"/>
    <lineage>
        <taxon>Eukaryota</taxon>
        <taxon>Fungi</taxon>
        <taxon>Fungi incertae sedis</taxon>
        <taxon>Zoopagomycota</taxon>
        <taxon>Kickxellomycotina</taxon>
        <taxon>Dimargaritomycetes</taxon>
        <taxon>Dimargaritales</taxon>
        <taxon>Dimargaritaceae</taxon>
        <taxon>Tieghemiomyces</taxon>
    </lineage>
</organism>
<gene>
    <name evidence="4" type="ORF">IWQ60_004771</name>
</gene>
<dbReference type="AlphaFoldDB" id="A0A9W8DV76"/>
<dbReference type="InterPro" id="IPR029052">
    <property type="entry name" value="Metallo-depent_PP-like"/>
</dbReference>
<dbReference type="EMBL" id="JANBPT010000239">
    <property type="protein sequence ID" value="KAJ1925096.1"/>
    <property type="molecule type" value="Genomic_DNA"/>
</dbReference>
<evidence type="ECO:0000256" key="2">
    <source>
        <dbReference type="SAM" id="Phobius"/>
    </source>
</evidence>
<keyword evidence="5" id="KW-1185">Reference proteome</keyword>
<dbReference type="PANTHER" id="PTHR43606:SF2">
    <property type="entry name" value="ALKALINE PHOSPHATASE FAMILY PROTEIN (AFU_ORTHOLOGUE AFUA_5G03860)"/>
    <property type="match status" value="1"/>
</dbReference>
<dbReference type="InterPro" id="IPR018946">
    <property type="entry name" value="PhoD-like_MPP"/>
</dbReference>
<feature type="region of interest" description="Disordered" evidence="1">
    <location>
        <begin position="627"/>
        <end position="669"/>
    </location>
</feature>
<dbReference type="InterPro" id="IPR052900">
    <property type="entry name" value="Phospholipid_Metab_Enz"/>
</dbReference>
<feature type="domain" description="PhoD-like phosphatase metallophosphatase" evidence="3">
    <location>
        <begin position="500"/>
        <end position="637"/>
    </location>
</feature>
<dbReference type="SUPFAM" id="SSF56300">
    <property type="entry name" value="Metallo-dependent phosphatases"/>
    <property type="match status" value="1"/>
</dbReference>
<dbReference type="Pfam" id="PF09423">
    <property type="entry name" value="PhoD"/>
    <property type="match status" value="2"/>
</dbReference>
<evidence type="ECO:0000259" key="3">
    <source>
        <dbReference type="Pfam" id="PF09423"/>
    </source>
</evidence>
<evidence type="ECO:0000313" key="4">
    <source>
        <dbReference type="EMBL" id="KAJ1925096.1"/>
    </source>
</evidence>
<feature type="compositionally biased region" description="Basic and acidic residues" evidence="1">
    <location>
        <begin position="641"/>
        <end position="651"/>
    </location>
</feature>
<feature type="transmembrane region" description="Helical" evidence="2">
    <location>
        <begin position="143"/>
        <end position="165"/>
    </location>
</feature>
<feature type="domain" description="PhoD-like phosphatase metallophosphatase" evidence="3">
    <location>
        <begin position="332"/>
        <end position="406"/>
    </location>
</feature>
<name>A0A9W8DV76_9FUNG</name>
<dbReference type="CDD" id="cd07389">
    <property type="entry name" value="MPP_PhoD"/>
    <property type="match status" value="1"/>
</dbReference>
<feature type="transmembrane region" description="Helical" evidence="2">
    <location>
        <begin position="7"/>
        <end position="24"/>
    </location>
</feature>
<proteinExistence type="predicted"/>
<reference evidence="4" key="1">
    <citation type="submission" date="2022-07" db="EMBL/GenBank/DDBJ databases">
        <title>Phylogenomic reconstructions and comparative analyses of Kickxellomycotina fungi.</title>
        <authorList>
            <person name="Reynolds N.K."/>
            <person name="Stajich J.E."/>
            <person name="Barry K."/>
            <person name="Grigoriev I.V."/>
            <person name="Crous P."/>
            <person name="Smith M.E."/>
        </authorList>
    </citation>
    <scope>NUCLEOTIDE SEQUENCE</scope>
    <source>
        <strain evidence="4">RSA 861</strain>
    </source>
</reference>
<feature type="transmembrane region" description="Helical" evidence="2">
    <location>
        <begin position="30"/>
        <end position="52"/>
    </location>
</feature>
<dbReference type="PANTHER" id="PTHR43606">
    <property type="entry name" value="PHOSPHATASE, PUTATIVE (AFU_ORTHOLOGUE AFUA_6G08710)-RELATED"/>
    <property type="match status" value="1"/>
</dbReference>
<dbReference type="InterPro" id="IPR038607">
    <property type="entry name" value="PhoD-like_sf"/>
</dbReference>
<keyword evidence="2" id="KW-0812">Transmembrane</keyword>
<feature type="region of interest" description="Disordered" evidence="1">
    <location>
        <begin position="75"/>
        <end position="103"/>
    </location>
</feature>
<keyword evidence="2" id="KW-1133">Transmembrane helix</keyword>
<feature type="compositionally biased region" description="Basic and acidic residues" evidence="1">
    <location>
        <begin position="474"/>
        <end position="487"/>
    </location>
</feature>
<keyword evidence="2" id="KW-0472">Membrane</keyword>
<feature type="region of interest" description="Disordered" evidence="1">
    <location>
        <begin position="460"/>
        <end position="491"/>
    </location>
</feature>